<dbReference type="PATRIC" id="fig|1365248.3.peg.5254"/>
<dbReference type="Proteomes" id="UP000076486">
    <property type="component" value="Unassembled WGS sequence"/>
</dbReference>
<evidence type="ECO:0000313" key="1">
    <source>
        <dbReference type="EMBL" id="KZN57931.1"/>
    </source>
</evidence>
<dbReference type="AlphaFoldDB" id="A0A161YD25"/>
<accession>A0A161YD25</accession>
<organism evidence="1 2">
    <name type="scientific">Pseudoalteromonas luteoviolacea CPMOR-1</name>
    <dbReference type="NCBI Taxonomy" id="1365248"/>
    <lineage>
        <taxon>Bacteria</taxon>
        <taxon>Pseudomonadati</taxon>
        <taxon>Pseudomonadota</taxon>
        <taxon>Gammaproteobacteria</taxon>
        <taxon>Alteromonadales</taxon>
        <taxon>Pseudoalteromonadaceae</taxon>
        <taxon>Pseudoalteromonas</taxon>
    </lineage>
</organism>
<dbReference type="RefSeq" id="WP_063370269.1">
    <property type="nucleotide sequence ID" value="NZ_AUYC01000088.1"/>
</dbReference>
<name>A0A161YD25_9GAMM</name>
<protein>
    <submittedName>
        <fullName evidence="1">Uncharacterized protein</fullName>
    </submittedName>
</protein>
<gene>
    <name evidence="1" type="ORF">N473_26615</name>
</gene>
<evidence type="ECO:0000313" key="2">
    <source>
        <dbReference type="Proteomes" id="UP000076486"/>
    </source>
</evidence>
<sequence length="114" mass="12821">MSNKIEQLTEKVTELSLQLQREIEPEKTEAKLKQQVEALTAELAAKSEENNTKIGQHKPENAKVFSERNGLLILQVDESDDKSCFKVAPGVNKLTPEQAQIALKYDQVKPYEPA</sequence>
<proteinExistence type="predicted"/>
<dbReference type="EMBL" id="AUYC01000088">
    <property type="protein sequence ID" value="KZN57931.1"/>
    <property type="molecule type" value="Genomic_DNA"/>
</dbReference>
<reference evidence="1 2" key="1">
    <citation type="submission" date="2013-07" db="EMBL/GenBank/DDBJ databases">
        <title>Comparative Genomic and Metabolomic Analysis of Twelve Strains of Pseudoalteromonas luteoviolacea.</title>
        <authorList>
            <person name="Vynne N.G."/>
            <person name="Mansson M."/>
            <person name="Gram L."/>
        </authorList>
    </citation>
    <scope>NUCLEOTIDE SEQUENCE [LARGE SCALE GENOMIC DNA]</scope>
    <source>
        <strain evidence="1 2">CPMOR-1</strain>
    </source>
</reference>
<comment type="caution">
    <text evidence="1">The sequence shown here is derived from an EMBL/GenBank/DDBJ whole genome shotgun (WGS) entry which is preliminary data.</text>
</comment>